<protein>
    <submittedName>
        <fullName evidence="1">Uncharacterized protein</fullName>
    </submittedName>
</protein>
<accession>A0ABN8HU53</accession>
<feature type="non-terminal residue" evidence="1">
    <location>
        <position position="110"/>
    </location>
</feature>
<gene>
    <name evidence="1" type="ORF">IPOD504_LOCUS2283</name>
</gene>
<reference evidence="1" key="1">
    <citation type="submission" date="2022-03" db="EMBL/GenBank/DDBJ databases">
        <authorList>
            <person name="Martin H S."/>
        </authorList>
    </citation>
    <scope>NUCLEOTIDE SEQUENCE</scope>
</reference>
<keyword evidence="2" id="KW-1185">Reference proteome</keyword>
<dbReference type="EMBL" id="OW152824">
    <property type="protein sequence ID" value="CAH2040102.1"/>
    <property type="molecule type" value="Genomic_DNA"/>
</dbReference>
<sequence>MPRNVFIRLYQQASWDRVASEKFDSPTIICTYRYLNKTCTRHMSSYSIIKRGVDWQRWPPVAMASPLVAGAARCLAARIPTPWPAQPAVWRQLRSENQKWRRQLYNAAET</sequence>
<organism evidence="1 2">
    <name type="scientific">Iphiclides podalirius</name>
    <name type="common">scarce swallowtail</name>
    <dbReference type="NCBI Taxonomy" id="110791"/>
    <lineage>
        <taxon>Eukaryota</taxon>
        <taxon>Metazoa</taxon>
        <taxon>Ecdysozoa</taxon>
        <taxon>Arthropoda</taxon>
        <taxon>Hexapoda</taxon>
        <taxon>Insecta</taxon>
        <taxon>Pterygota</taxon>
        <taxon>Neoptera</taxon>
        <taxon>Endopterygota</taxon>
        <taxon>Lepidoptera</taxon>
        <taxon>Glossata</taxon>
        <taxon>Ditrysia</taxon>
        <taxon>Papilionoidea</taxon>
        <taxon>Papilionidae</taxon>
        <taxon>Papilioninae</taxon>
        <taxon>Iphiclides</taxon>
    </lineage>
</organism>
<name>A0ABN8HU53_9NEOP</name>
<evidence type="ECO:0000313" key="2">
    <source>
        <dbReference type="Proteomes" id="UP000837857"/>
    </source>
</evidence>
<proteinExistence type="predicted"/>
<evidence type="ECO:0000313" key="1">
    <source>
        <dbReference type="EMBL" id="CAH2040102.1"/>
    </source>
</evidence>
<dbReference type="Proteomes" id="UP000837857">
    <property type="component" value="Chromosome 12"/>
</dbReference>